<sequence>MNVIEKLQEKIQQEKETKGRAIVFWYDPQAQVSIDELRQQLMGVEVRYLTAQNFFKLKVEIELQRVTDSYLIYSDVPRPNDKDNLMLDILSYSTEFKADETAMLSETLHVSDQVLRPMMEKYPSFFNSKERKRKLHKVLPEQASETQFEISMMAVITKTSVSDVRVISRQILSSDLQLEDNEFVKSIKRNFSLDRTLEIVGRYFGVSLNHINQPFKELINILIYQHFKQKASFIVEEWENRWTSSSPNVCALFIEEWLQQSDADILEKHIKEWEKAFYVREKLGTQDISNFSLTDTFPAVDALIIEKCIDELLHQTIQGEERLYLIAQRLQTHWGSKGKLRALYKTIFEAIRMETLKTVVHRIHQENDFYESYAESLYEIDQAYRHFMNHFTRLDSKEMLEEVTNRLTNWYENEYLGRLSGEMNFKLEDGYAPKIMPQRTFFSEKIQPILDKEQTRVFVIISDALRYEAGYELHDLLTKRENGRSSIQPMAASYPTYTQLGMASLLPHRQLEVDEKNGVLADGQSTKGMDNRRKILQTVESQTEVFKLKQLLDMKTSEAEQLLRGKRLIYLYHDHIDALGDSAKSERETYGAVQQAIQDLQFAVDRLSRLQAKRIFITADHGFLFQFKQIEEHGKIPAVDGNVLDGSRRFAIGHDLSVPEGAIKLTENQTPLKNSEVVLAKSLNRFKTGGGLQFIHGGALPQEAVVPLIDYRRIEKAQSVDIAVAMINKVIANYQVPVSFYQEQSITDEYTSRKVRAAFYQGNERISNEVELVFDLKGENKERNRQVEFSLIEKHYKIGEKCKLRIDTVTKKGKETYLEEEFVLRLYEALY</sequence>
<dbReference type="InterPro" id="IPR014060">
    <property type="entry name" value="PglZ"/>
</dbReference>
<reference evidence="1 2" key="1">
    <citation type="submission" date="2023-05" db="EMBL/GenBank/DDBJ databases">
        <title>Comparative genomics reveals the evidence of polycyclic aromatic hydrocarbons degradation in moderately halophilic genus Pontibacillus.</title>
        <authorList>
            <person name="Yang H."/>
            <person name="Qian Z."/>
        </authorList>
    </citation>
    <scope>NUCLEOTIDE SEQUENCE [LARGE SCALE GENOMIC DNA]</scope>
    <source>
        <strain evidence="2">HN14</strain>
    </source>
</reference>
<proteinExistence type="predicted"/>
<protein>
    <submittedName>
        <fullName evidence="1">BREX-1 system phosphatase PglZ type A</fullName>
    </submittedName>
</protein>
<dbReference type="RefSeq" id="WP_231419117.1">
    <property type="nucleotide sequence ID" value="NZ_CP126446.1"/>
</dbReference>
<accession>A0ABY8UXW0</accession>
<dbReference type="Pfam" id="PF08665">
    <property type="entry name" value="PglZ"/>
    <property type="match status" value="1"/>
</dbReference>
<gene>
    <name evidence="1" type="primary">pglZ</name>
    <name evidence="1" type="ORF">QNI29_02150</name>
</gene>
<name>A0ABY8UXW0_9BACI</name>
<evidence type="ECO:0000313" key="2">
    <source>
        <dbReference type="Proteomes" id="UP001236652"/>
    </source>
</evidence>
<dbReference type="SUPFAM" id="SSF53649">
    <property type="entry name" value="Alkaline phosphatase-like"/>
    <property type="match status" value="1"/>
</dbReference>
<keyword evidence="2" id="KW-1185">Reference proteome</keyword>
<dbReference type="EMBL" id="CP126446">
    <property type="protein sequence ID" value="WIF98492.1"/>
    <property type="molecule type" value="Genomic_DNA"/>
</dbReference>
<organism evidence="1 2">
    <name type="scientific">Pontibacillus chungwhensis</name>
    <dbReference type="NCBI Taxonomy" id="265426"/>
    <lineage>
        <taxon>Bacteria</taxon>
        <taxon>Bacillati</taxon>
        <taxon>Bacillota</taxon>
        <taxon>Bacilli</taxon>
        <taxon>Bacillales</taxon>
        <taxon>Bacillaceae</taxon>
        <taxon>Pontibacillus</taxon>
    </lineage>
</organism>
<evidence type="ECO:0000313" key="1">
    <source>
        <dbReference type="EMBL" id="WIF98492.1"/>
    </source>
</evidence>
<dbReference type="InterPro" id="IPR017850">
    <property type="entry name" value="Alkaline_phosphatase_core_sf"/>
</dbReference>
<dbReference type="NCBIfam" id="TIGR02687">
    <property type="entry name" value="BREX-1 system phosphatase PglZ type A"/>
    <property type="match status" value="1"/>
</dbReference>
<dbReference type="Proteomes" id="UP001236652">
    <property type="component" value="Chromosome"/>
</dbReference>